<protein>
    <submittedName>
        <fullName evidence="4">Non-ribosomal peptide synthetase</fullName>
    </submittedName>
</protein>
<keyword evidence="1" id="KW-0596">Phosphopantetheine</keyword>
<dbReference type="InterPro" id="IPR020845">
    <property type="entry name" value="AMP-binding_CS"/>
</dbReference>
<dbReference type="NCBIfam" id="TIGR01733">
    <property type="entry name" value="AA-adenyl-dom"/>
    <property type="match status" value="1"/>
</dbReference>
<evidence type="ECO:0000313" key="5">
    <source>
        <dbReference type="Proteomes" id="UP000694257"/>
    </source>
</evidence>
<proteinExistence type="predicted"/>
<reference evidence="4 5" key="1">
    <citation type="submission" date="2021-07" db="EMBL/GenBank/DDBJ databases">
        <title>Whole Genome Sequence of Nocardia Iowensis.</title>
        <authorList>
            <person name="Lamm A."/>
            <person name="Collins-Fairclough A.M."/>
            <person name="Bunk B."/>
            <person name="Sproer C."/>
        </authorList>
    </citation>
    <scope>NUCLEOTIDE SEQUENCE [LARGE SCALE GENOMIC DNA]</scope>
    <source>
        <strain evidence="4 5">NRRL 5646</strain>
    </source>
</reference>
<dbReference type="InterPro" id="IPR006162">
    <property type="entry name" value="Ppantetheine_attach_site"/>
</dbReference>
<dbReference type="PROSITE" id="PS00012">
    <property type="entry name" value="PHOSPHOPANTETHEINE"/>
    <property type="match status" value="1"/>
</dbReference>
<evidence type="ECO:0000259" key="3">
    <source>
        <dbReference type="PROSITE" id="PS50075"/>
    </source>
</evidence>
<dbReference type="InterPro" id="IPR009081">
    <property type="entry name" value="PP-bd_ACP"/>
</dbReference>
<name>A0ABX8RYA7_NOCIO</name>
<evidence type="ECO:0000256" key="1">
    <source>
        <dbReference type="ARBA" id="ARBA00022450"/>
    </source>
</evidence>
<gene>
    <name evidence="4" type="ORF">KV110_17260</name>
</gene>
<sequence length="552" mass="59476">MADGWRLTYHELHDWVGRVCAELTRAGVTKQDAIAVVVPDGRSPYTTAAMLAIWRLGAVYVPMTADQPVERTRAALTTCAVRVAVLEPGELPPHLPDGVETHTLPYPGEADTTAPDLGRYPNPEDVAYIIFTAGSTGTPKCVAVPHRGITAMGDATARALELGPGARMLQFSAATFDASIAEVTSTLGSGATAVFVEHERLTDGASIAEVFVTQNITHAILGPSVLAAIPERQMPQGLRLIVAGEPANAPVIAEWSVRHHIVNSYGPTETTVCATISDPLVDVARHVPIGRAIDGTRLRIVDNEGRDVPAGNVGELWIGGLGVANGYVGLPRESAAAFVDHAQTGERFYRSGDLVWQLPDGQLEFVGRMDRRIKLRGRRIEPGEIEAVAVRHPDVRQCAVVATDAQLVCFVVTAGEVSGGEIRRFLAERLLRYMQPDRVHVLAQMPRTPHGKVDYRSLTASAKQHGRARPAPATMTPIEHLLCGLFAETLDLPRFHPDDSFFDLGGESMLATRLARRIKGEFGVAVTMRMLLDAESPAALAALFSARNQHGE</sequence>
<dbReference type="InterPro" id="IPR010071">
    <property type="entry name" value="AA_adenyl_dom"/>
</dbReference>
<dbReference type="InterPro" id="IPR020806">
    <property type="entry name" value="PKS_PP-bd"/>
</dbReference>
<keyword evidence="5" id="KW-1185">Reference proteome</keyword>
<dbReference type="Pfam" id="PF13193">
    <property type="entry name" value="AMP-binding_C"/>
    <property type="match status" value="1"/>
</dbReference>
<feature type="domain" description="Carrier" evidence="3">
    <location>
        <begin position="473"/>
        <end position="548"/>
    </location>
</feature>
<dbReference type="CDD" id="cd05930">
    <property type="entry name" value="A_NRPS"/>
    <property type="match status" value="1"/>
</dbReference>
<evidence type="ECO:0000313" key="4">
    <source>
        <dbReference type="EMBL" id="QXN94642.1"/>
    </source>
</evidence>
<accession>A0ABX8RYA7</accession>
<dbReference type="PANTHER" id="PTHR45527">
    <property type="entry name" value="NONRIBOSOMAL PEPTIDE SYNTHETASE"/>
    <property type="match status" value="1"/>
</dbReference>
<keyword evidence="2" id="KW-0597">Phosphoprotein</keyword>
<dbReference type="InterPro" id="IPR000873">
    <property type="entry name" value="AMP-dep_synth/lig_dom"/>
</dbReference>
<dbReference type="InterPro" id="IPR025110">
    <property type="entry name" value="AMP-bd_C"/>
</dbReference>
<dbReference type="Pfam" id="PF00550">
    <property type="entry name" value="PP-binding"/>
    <property type="match status" value="1"/>
</dbReference>
<dbReference type="PROSITE" id="PS50075">
    <property type="entry name" value="CARRIER"/>
    <property type="match status" value="1"/>
</dbReference>
<dbReference type="Pfam" id="PF00501">
    <property type="entry name" value="AMP-binding"/>
    <property type="match status" value="1"/>
</dbReference>
<dbReference type="EMBL" id="CP078145">
    <property type="protein sequence ID" value="QXN94642.1"/>
    <property type="molecule type" value="Genomic_DNA"/>
</dbReference>
<dbReference type="SMART" id="SM00823">
    <property type="entry name" value="PKS_PP"/>
    <property type="match status" value="1"/>
</dbReference>
<dbReference type="PROSITE" id="PS00455">
    <property type="entry name" value="AMP_BINDING"/>
    <property type="match status" value="1"/>
</dbReference>
<organism evidence="4 5">
    <name type="scientific">Nocardia iowensis</name>
    <dbReference type="NCBI Taxonomy" id="204891"/>
    <lineage>
        <taxon>Bacteria</taxon>
        <taxon>Bacillati</taxon>
        <taxon>Actinomycetota</taxon>
        <taxon>Actinomycetes</taxon>
        <taxon>Mycobacteriales</taxon>
        <taxon>Nocardiaceae</taxon>
        <taxon>Nocardia</taxon>
    </lineage>
</organism>
<dbReference type="PANTHER" id="PTHR45527:SF1">
    <property type="entry name" value="FATTY ACID SYNTHASE"/>
    <property type="match status" value="1"/>
</dbReference>
<dbReference type="Proteomes" id="UP000694257">
    <property type="component" value="Chromosome"/>
</dbReference>
<evidence type="ECO:0000256" key="2">
    <source>
        <dbReference type="ARBA" id="ARBA00022553"/>
    </source>
</evidence>